<organism evidence="6 7">
    <name type="scientific">Corynebacterium matruchotii</name>
    <dbReference type="NCBI Taxonomy" id="43768"/>
    <lineage>
        <taxon>Bacteria</taxon>
        <taxon>Bacillati</taxon>
        <taxon>Actinomycetota</taxon>
        <taxon>Actinomycetes</taxon>
        <taxon>Mycobacteriales</taxon>
        <taxon>Corynebacteriaceae</taxon>
        <taxon>Corynebacterium</taxon>
    </lineage>
</organism>
<dbReference type="InterPro" id="IPR003959">
    <property type="entry name" value="ATPase_AAA_core"/>
</dbReference>
<dbReference type="InterPro" id="IPR003593">
    <property type="entry name" value="AAA+_ATPase"/>
</dbReference>
<dbReference type="GO" id="GO:0016887">
    <property type="term" value="F:ATP hydrolysis activity"/>
    <property type="evidence" value="ECO:0007669"/>
    <property type="project" value="InterPro"/>
</dbReference>
<dbReference type="SMART" id="SM00382">
    <property type="entry name" value="AAA"/>
    <property type="match status" value="1"/>
</dbReference>
<protein>
    <recommendedName>
        <fullName evidence="4">Uncharacterized AAA domain-containing protein ycf46</fullName>
    </recommendedName>
</protein>
<keyword evidence="6" id="KW-0378">Hydrolase</keyword>
<evidence type="ECO:0000256" key="1">
    <source>
        <dbReference type="ARBA" id="ARBA00022741"/>
    </source>
</evidence>
<evidence type="ECO:0000313" key="6">
    <source>
        <dbReference type="EMBL" id="SPW33689.1"/>
    </source>
</evidence>
<dbReference type="InterPro" id="IPR027417">
    <property type="entry name" value="P-loop_NTPase"/>
</dbReference>
<dbReference type="Gene3D" id="3.40.50.300">
    <property type="entry name" value="P-loop containing nucleotide triphosphate hydrolases"/>
    <property type="match status" value="1"/>
</dbReference>
<dbReference type="PANTHER" id="PTHR42960:SF1">
    <property type="entry name" value="YCF46 PROTEIN"/>
    <property type="match status" value="1"/>
</dbReference>
<dbReference type="InterPro" id="IPR052381">
    <property type="entry name" value="AAA_domain_protein"/>
</dbReference>
<accession>A0A3S4XYT8</accession>
<evidence type="ECO:0000256" key="3">
    <source>
        <dbReference type="ARBA" id="ARBA00038088"/>
    </source>
</evidence>
<sequence length="516" mass="57306">MPNYLETTEIITRYLKARVPLIVVKSTEPVRVFSILRTISTNIPSLPFFYYSAADGLRELASNQLVLEDQSLAAALDQAKTMFKARRNVNFIFTEIDHLDSDTPTARHFCQMVRIAEEYQGAIILLADKPVWSGLARLGMSVTLDLPTTEEIFELVSGMMKGHSTAIPVEWAESDMRAAAEILTGITEAEVVNVLATMLVKGAIRAEDLAELSRFKDSIFGELTGIERIRLDDNYHVGGLDNLNAWLKKRKALMKTDLSGTRLHPPKGILLCGVPGCGKSLSAKNIAVQWELPLYRLDMGAILGMYVGESEQNLREALETAERMAPCVLWIDEIEKGLATGSGDSSVTKRLIGQFLFWLQESQAKVFIVATANDVSTLPPELLRKGRFDEIFFVDLPTETERTDIIDLCFWKYTNHAIPSHLVAELAEVSEGFAGSDIDAVVHDIGSEMLFNNTTELPPSDYIRSQFRNVVPFSQTNPEELAAIRDWGRHRAVPAGRTIADSPDNNSVFAGRTIVL</sequence>
<gene>
    <name evidence="6" type="primary">ftsH_5</name>
    <name evidence="6" type="ORF">NCTC10254_02472</name>
</gene>
<evidence type="ECO:0000256" key="4">
    <source>
        <dbReference type="ARBA" id="ARBA00040480"/>
    </source>
</evidence>
<proteinExistence type="inferred from homology"/>
<reference evidence="6 7" key="1">
    <citation type="submission" date="2018-06" db="EMBL/GenBank/DDBJ databases">
        <authorList>
            <consortium name="Pathogen Informatics"/>
            <person name="Doyle S."/>
        </authorList>
    </citation>
    <scope>NUCLEOTIDE SEQUENCE [LARGE SCALE GENOMIC DNA]</scope>
    <source>
        <strain evidence="6 7">NCTC10254</strain>
    </source>
</reference>
<evidence type="ECO:0000256" key="2">
    <source>
        <dbReference type="ARBA" id="ARBA00022840"/>
    </source>
</evidence>
<dbReference type="AlphaFoldDB" id="A0A3S4XYT8"/>
<dbReference type="SUPFAM" id="SSF52540">
    <property type="entry name" value="P-loop containing nucleoside triphosphate hydrolases"/>
    <property type="match status" value="2"/>
</dbReference>
<dbReference type="Proteomes" id="UP000249886">
    <property type="component" value="Unassembled WGS sequence"/>
</dbReference>
<dbReference type="Pfam" id="PF00004">
    <property type="entry name" value="AAA"/>
    <property type="match status" value="1"/>
</dbReference>
<dbReference type="GeneID" id="84574539"/>
<dbReference type="GO" id="GO:0005524">
    <property type="term" value="F:ATP binding"/>
    <property type="evidence" value="ECO:0007669"/>
    <property type="project" value="UniProtKB-KW"/>
</dbReference>
<dbReference type="PANTHER" id="PTHR42960">
    <property type="entry name" value="YCF46 PROTEIN"/>
    <property type="match status" value="1"/>
</dbReference>
<keyword evidence="1" id="KW-0547">Nucleotide-binding</keyword>
<evidence type="ECO:0000313" key="7">
    <source>
        <dbReference type="Proteomes" id="UP000249886"/>
    </source>
</evidence>
<dbReference type="RefSeq" id="WP_005521376.1">
    <property type="nucleotide sequence ID" value="NZ_CAUOLB010000026.1"/>
</dbReference>
<name>A0A3S4XYT8_9CORY</name>
<keyword evidence="2" id="KW-0067">ATP-binding</keyword>
<comment type="caution">
    <text evidence="6">The sequence shown here is derived from an EMBL/GenBank/DDBJ whole genome shotgun (WGS) entry which is preliminary data.</text>
</comment>
<evidence type="ECO:0000259" key="5">
    <source>
        <dbReference type="SMART" id="SM00382"/>
    </source>
</evidence>
<dbReference type="Gene3D" id="1.10.8.60">
    <property type="match status" value="1"/>
</dbReference>
<dbReference type="EMBL" id="UARK01000034">
    <property type="protein sequence ID" value="SPW33689.1"/>
    <property type="molecule type" value="Genomic_DNA"/>
</dbReference>
<comment type="similarity">
    <text evidence="3">Belongs to the AAA ATPase family. Highly divergent.</text>
</comment>
<feature type="domain" description="AAA+ ATPase" evidence="5">
    <location>
        <begin position="265"/>
        <end position="398"/>
    </location>
</feature>